<proteinExistence type="inferred from homology"/>
<dbReference type="CDD" id="cd12455">
    <property type="entry name" value="RRM_like_Smg4_UPF3"/>
    <property type="match status" value="1"/>
</dbReference>
<organism evidence="7">
    <name type="scientific">Graphocephala atropunctata</name>
    <dbReference type="NCBI Taxonomy" id="36148"/>
    <lineage>
        <taxon>Eukaryota</taxon>
        <taxon>Metazoa</taxon>
        <taxon>Ecdysozoa</taxon>
        <taxon>Arthropoda</taxon>
        <taxon>Hexapoda</taxon>
        <taxon>Insecta</taxon>
        <taxon>Pterygota</taxon>
        <taxon>Neoptera</taxon>
        <taxon>Paraneoptera</taxon>
        <taxon>Hemiptera</taxon>
        <taxon>Auchenorrhyncha</taxon>
        <taxon>Membracoidea</taxon>
        <taxon>Cicadellidae</taxon>
        <taxon>Cicadellinae</taxon>
        <taxon>Cicadellini</taxon>
        <taxon>Graphocephala</taxon>
    </lineage>
</organism>
<dbReference type="Pfam" id="PF03467">
    <property type="entry name" value="Smg4_UPF3"/>
    <property type="match status" value="1"/>
</dbReference>
<feature type="compositionally biased region" description="Basic and acidic residues" evidence="5">
    <location>
        <begin position="462"/>
        <end position="489"/>
    </location>
</feature>
<evidence type="ECO:0000313" key="8">
    <source>
        <dbReference type="EMBL" id="JAT38995.1"/>
    </source>
</evidence>
<feature type="compositionally biased region" description="Basic and acidic residues" evidence="5">
    <location>
        <begin position="577"/>
        <end position="619"/>
    </location>
</feature>
<dbReference type="EMBL" id="GEBQ01000982">
    <property type="protein sequence ID" value="JAT38995.1"/>
    <property type="molecule type" value="Transcribed_RNA"/>
</dbReference>
<gene>
    <name evidence="8" type="ORF">g.11832</name>
    <name evidence="7" type="ORF">g.11835</name>
</gene>
<dbReference type="AlphaFoldDB" id="A0A1B6KCX9"/>
<reference evidence="7" key="1">
    <citation type="submission" date="2015-11" db="EMBL/GenBank/DDBJ databases">
        <title>De novo transcriptome assembly of four potential Pierce s Disease insect vectors from Arizona vineyards.</title>
        <authorList>
            <person name="Tassone E.E."/>
        </authorList>
    </citation>
    <scope>NUCLEOTIDE SEQUENCE</scope>
</reference>
<evidence type="ECO:0000256" key="4">
    <source>
        <dbReference type="ARBA" id="ARBA00023242"/>
    </source>
</evidence>
<feature type="compositionally biased region" description="Basic and acidic residues" evidence="5">
    <location>
        <begin position="323"/>
        <end position="380"/>
    </location>
</feature>
<feature type="compositionally biased region" description="Basic and acidic residues" evidence="5">
    <location>
        <begin position="667"/>
        <end position="695"/>
    </location>
</feature>
<dbReference type="GO" id="GO:0005730">
    <property type="term" value="C:nucleolus"/>
    <property type="evidence" value="ECO:0007669"/>
    <property type="project" value="TreeGrafter"/>
</dbReference>
<evidence type="ECO:0000259" key="6">
    <source>
        <dbReference type="Pfam" id="PF03467"/>
    </source>
</evidence>
<feature type="compositionally biased region" description="Basic and acidic residues" evidence="5">
    <location>
        <begin position="243"/>
        <end position="303"/>
    </location>
</feature>
<feature type="compositionally biased region" description="Basic and acidic residues" evidence="5">
    <location>
        <begin position="394"/>
        <end position="429"/>
    </location>
</feature>
<dbReference type="SUPFAM" id="SSF54928">
    <property type="entry name" value="RNA-binding domain, RBD"/>
    <property type="match status" value="1"/>
</dbReference>
<feature type="compositionally biased region" description="Basic and acidic residues" evidence="5">
    <location>
        <begin position="1"/>
        <end position="33"/>
    </location>
</feature>
<feature type="region of interest" description="Disordered" evidence="5">
    <location>
        <begin position="1"/>
        <end position="34"/>
    </location>
</feature>
<comment type="subcellular location">
    <subcellularLocation>
        <location evidence="1">Nucleus</location>
    </subcellularLocation>
</comment>
<dbReference type="InterPro" id="IPR005120">
    <property type="entry name" value="UPF3_dom"/>
</dbReference>
<evidence type="ECO:0000256" key="3">
    <source>
        <dbReference type="ARBA" id="ARBA00023161"/>
    </source>
</evidence>
<keyword evidence="3" id="KW-0866">Nonsense-mediated mRNA decay</keyword>
<dbReference type="GO" id="GO:0005737">
    <property type="term" value="C:cytoplasm"/>
    <property type="evidence" value="ECO:0007669"/>
    <property type="project" value="TreeGrafter"/>
</dbReference>
<dbReference type="PANTHER" id="PTHR13112:SF0">
    <property type="entry name" value="FI21285P1"/>
    <property type="match status" value="1"/>
</dbReference>
<feature type="region of interest" description="Disordered" evidence="5">
    <location>
        <begin position="195"/>
        <end position="743"/>
    </location>
</feature>
<evidence type="ECO:0000256" key="5">
    <source>
        <dbReference type="SAM" id="MobiDB-lite"/>
    </source>
</evidence>
<dbReference type="GO" id="GO:0003729">
    <property type="term" value="F:mRNA binding"/>
    <property type="evidence" value="ECO:0007669"/>
    <property type="project" value="TreeGrafter"/>
</dbReference>
<evidence type="ECO:0000256" key="2">
    <source>
        <dbReference type="ARBA" id="ARBA00005991"/>
    </source>
</evidence>
<feature type="compositionally biased region" description="Basic and acidic residues" evidence="5">
    <location>
        <begin position="644"/>
        <end position="658"/>
    </location>
</feature>
<sequence length="743" mass="85725">MKEEKTTLKGSAGKENEPVLENGKKKGKEEKPATKVVVRRLPPSMTEEQFKNQVSPLPEIDYFYFVPADMSLMPNAFCRAYINFVDQSDLFIFTQKFDGYVFVDSKGNEFPAIVEFAPFQRIPKNRPNRKKDPKVGTIEADPGFIAFKERLEAEMLENKTAVNASKQHFFETSLIPEKKEAVNTPLLDFVKHRRAEKQKVREEKREEKRKRDLDRKKAKEEQRRIKKEEDTSVVKVLNNQNPNKEKPKEKEVKSYIKKKPDEEKPPGKEKSSTDSRSKESKVRTKSYQEERQRQAERREEQRRKLSQSQSSSSVAEAKSPTATEDKTAGGEEKPPDEKTETKAKEFKKTERGFKREEARRNSYKYEKYDSKRDRENDESRKGRRANSDRSYQGSRRDDERSEDGGRKRYSESRRSHDATQRDRYKDKSKAHSQKKSNGSTTELDKNKNSTGSTNKTPSSNDVAHEKTEKIVSDVKEEIIEMSENLKKETQSSSGNKEASKEIETTDLGAKQEIFELKDKTKPTRRKSLDHEKSRSTHSSNKNYSRETFTERKRRNSVGSKQNQDSSDEYKGFFVKKAMSEEKETKQASSTDHDNEPSKSEENDSKDNANVEYEEKDRNVPKRRNSTGERQGPEKPSPRRNSLGSEDKTQVSKFKDLKFDCGLSSGESKPKDEKGTARSSRDPRTERRIRNKDRPSIEIYRPGMGRFSKQRMGREKGLGSSTEVDSPSSSPSPTPVFKHKTASH</sequence>
<dbReference type="GO" id="GO:0045727">
    <property type="term" value="P:positive regulation of translation"/>
    <property type="evidence" value="ECO:0007669"/>
    <property type="project" value="TreeGrafter"/>
</dbReference>
<feature type="compositionally biased region" description="Basic and acidic residues" evidence="5">
    <location>
        <begin position="512"/>
        <end position="534"/>
    </location>
</feature>
<name>A0A1B6KCX9_9HEMI</name>
<feature type="compositionally biased region" description="Basic and acidic residues" evidence="5">
    <location>
        <begin position="197"/>
        <end position="232"/>
    </location>
</feature>
<dbReference type="InterPro" id="IPR039722">
    <property type="entry name" value="Upf3"/>
</dbReference>
<evidence type="ECO:0000256" key="1">
    <source>
        <dbReference type="ARBA" id="ARBA00004123"/>
    </source>
</evidence>
<dbReference type="InterPro" id="IPR012677">
    <property type="entry name" value="Nucleotide-bd_a/b_plait_sf"/>
</dbReference>
<dbReference type="FunFam" id="3.30.70.330:FF:000717">
    <property type="entry name" value="regulator of nonsense transcripts 3B"/>
    <property type="match status" value="1"/>
</dbReference>
<feature type="compositionally biased region" description="Low complexity" evidence="5">
    <location>
        <begin position="719"/>
        <end position="730"/>
    </location>
</feature>
<dbReference type="PANTHER" id="PTHR13112">
    <property type="entry name" value="UPF3 REGULATOR OF NONSENSE TRANSCRIPTS-LIKE PROTEIN"/>
    <property type="match status" value="1"/>
</dbReference>
<keyword evidence="4" id="KW-0539">Nucleus</keyword>
<protein>
    <recommendedName>
        <fullName evidence="6">UPF3 domain-containing protein</fullName>
    </recommendedName>
</protein>
<dbReference type="EMBL" id="GEBQ01030923">
    <property type="protein sequence ID" value="JAT09054.1"/>
    <property type="molecule type" value="Transcribed_RNA"/>
</dbReference>
<dbReference type="InterPro" id="IPR035979">
    <property type="entry name" value="RBD_domain_sf"/>
</dbReference>
<feature type="domain" description="UPF3" evidence="6">
    <location>
        <begin position="33"/>
        <end position="194"/>
    </location>
</feature>
<feature type="compositionally biased region" description="Polar residues" evidence="5">
    <location>
        <begin position="448"/>
        <end position="461"/>
    </location>
</feature>
<dbReference type="Gene3D" id="3.30.70.330">
    <property type="match status" value="1"/>
</dbReference>
<comment type="similarity">
    <text evidence="2">Belongs to the RENT3 family.</text>
</comment>
<dbReference type="GO" id="GO:0000184">
    <property type="term" value="P:nuclear-transcribed mRNA catabolic process, nonsense-mediated decay"/>
    <property type="evidence" value="ECO:0007669"/>
    <property type="project" value="UniProtKB-KW"/>
</dbReference>
<evidence type="ECO:0000313" key="7">
    <source>
        <dbReference type="EMBL" id="JAT09054.1"/>
    </source>
</evidence>
<accession>A0A1B6KCX9</accession>